<dbReference type="GO" id="GO:0016491">
    <property type="term" value="F:oxidoreductase activity"/>
    <property type="evidence" value="ECO:0007669"/>
    <property type="project" value="InterPro"/>
</dbReference>
<dbReference type="NCBIfam" id="NF047509">
    <property type="entry name" value="Rv3131_FMN_oxido"/>
    <property type="match status" value="1"/>
</dbReference>
<name>A0A2V4ANQ9_9PSEU</name>
<evidence type="ECO:0000313" key="1">
    <source>
        <dbReference type="EMBL" id="PXY22340.1"/>
    </source>
</evidence>
<gene>
    <name evidence="1" type="ORF">BAY60_20940</name>
</gene>
<dbReference type="EMBL" id="MASW01000005">
    <property type="protein sequence ID" value="PXY22340.1"/>
    <property type="molecule type" value="Genomic_DNA"/>
</dbReference>
<dbReference type="PANTHER" id="PTHR23026">
    <property type="entry name" value="NADPH NITROREDUCTASE"/>
    <property type="match status" value="1"/>
</dbReference>
<dbReference type="Proteomes" id="UP000249915">
    <property type="component" value="Unassembled WGS sequence"/>
</dbReference>
<sequence>MESTHVWSTGETDVLARAVVRAPSVHNTQPWSLDLPDGQALLSERTDLALPYHDPLGRDRSLSCGAAVANLELAMRVLGAGTHVALLPDEHQPDLVARLTAEGTRVPSDTDLHRYSAIARRRSYRHAFSGQPVSDYDLKDLRAACSAEGVQLRVLSTRDELVVLADMLEYAGAALQRNHAYQRELALWTVRDERAHRHGAGIARSALPASSLPWAGIVRPATALPDRETLASRLQEETVLVFLTAGDSRLDHLNAGIAMERTWLAAVDLGLAAAVQTQPLHLSEARSSFVERLGLPGYPQVLMRVGHPLAAVPQSPRRRVAEVLDAPRD</sequence>
<evidence type="ECO:0000313" key="2">
    <source>
        <dbReference type="Proteomes" id="UP000249915"/>
    </source>
</evidence>
<dbReference type="AlphaFoldDB" id="A0A2V4ANQ9"/>
<dbReference type="RefSeq" id="WP_112282943.1">
    <property type="nucleotide sequence ID" value="NZ_MASW01000005.1"/>
</dbReference>
<dbReference type="Pfam" id="PF00881">
    <property type="entry name" value="Nitroreductase"/>
    <property type="match status" value="1"/>
</dbReference>
<dbReference type="SUPFAM" id="SSF55469">
    <property type="entry name" value="FMN-dependent nitroreductase-like"/>
    <property type="match status" value="2"/>
</dbReference>
<accession>A0A2V4ANQ9</accession>
<dbReference type="InterPro" id="IPR000415">
    <property type="entry name" value="Nitroreductase-like"/>
</dbReference>
<dbReference type="PANTHER" id="PTHR23026:SF123">
    <property type="entry name" value="NAD(P)H NITROREDUCTASE RV3131-RELATED"/>
    <property type="match status" value="1"/>
</dbReference>
<dbReference type="Gene3D" id="3.40.109.10">
    <property type="entry name" value="NADH Oxidase"/>
    <property type="match status" value="1"/>
</dbReference>
<proteinExistence type="predicted"/>
<keyword evidence="2" id="KW-1185">Reference proteome</keyword>
<organism evidence="1 2">
    <name type="scientific">Prauserella muralis</name>
    <dbReference type="NCBI Taxonomy" id="588067"/>
    <lineage>
        <taxon>Bacteria</taxon>
        <taxon>Bacillati</taxon>
        <taxon>Actinomycetota</taxon>
        <taxon>Actinomycetes</taxon>
        <taxon>Pseudonocardiales</taxon>
        <taxon>Pseudonocardiaceae</taxon>
        <taxon>Prauserella</taxon>
    </lineage>
</organism>
<dbReference type="OrthoDB" id="8156917at2"/>
<reference evidence="1 2" key="1">
    <citation type="submission" date="2016-07" db="EMBL/GenBank/DDBJ databases">
        <title>Draft genome sequence of Prauserella muralis DSM 45305, isolated from a mould-covered wall in an indoor environment.</title>
        <authorList>
            <person name="Ruckert C."/>
            <person name="Albersmeier A."/>
            <person name="Jiang C.-L."/>
            <person name="Jiang Y."/>
            <person name="Kalinowski J."/>
            <person name="Schneider O."/>
            <person name="Winkler A."/>
            <person name="Zotchev S.B."/>
        </authorList>
    </citation>
    <scope>NUCLEOTIDE SEQUENCE [LARGE SCALE GENOMIC DNA]</scope>
    <source>
        <strain evidence="1 2">DSM 45305</strain>
    </source>
</reference>
<dbReference type="InterPro" id="IPR029479">
    <property type="entry name" value="Nitroreductase"/>
</dbReference>
<protein>
    <submittedName>
        <fullName evidence="1">Nitroreductase</fullName>
    </submittedName>
</protein>
<dbReference type="InterPro" id="IPR050627">
    <property type="entry name" value="Nitroreductase/BluB"/>
</dbReference>
<comment type="caution">
    <text evidence="1">The sequence shown here is derived from an EMBL/GenBank/DDBJ whole genome shotgun (WGS) entry which is preliminary data.</text>
</comment>